<feature type="compositionally biased region" description="Polar residues" evidence="1">
    <location>
        <begin position="73"/>
        <end position="97"/>
    </location>
</feature>
<dbReference type="AlphaFoldDB" id="A0AAV9WUF8"/>
<feature type="compositionally biased region" description="Low complexity" evidence="1">
    <location>
        <begin position="427"/>
        <end position="442"/>
    </location>
</feature>
<feature type="region of interest" description="Disordered" evidence="1">
    <location>
        <begin position="69"/>
        <end position="179"/>
    </location>
</feature>
<feature type="compositionally biased region" description="Polar residues" evidence="1">
    <location>
        <begin position="464"/>
        <end position="477"/>
    </location>
</feature>
<feature type="compositionally biased region" description="Basic and acidic residues" evidence="1">
    <location>
        <begin position="377"/>
        <end position="393"/>
    </location>
</feature>
<feature type="region of interest" description="Disordered" evidence="1">
    <location>
        <begin position="414"/>
        <end position="484"/>
    </location>
</feature>
<evidence type="ECO:0000256" key="1">
    <source>
        <dbReference type="SAM" id="MobiDB-lite"/>
    </source>
</evidence>
<feature type="compositionally biased region" description="Polar residues" evidence="1">
    <location>
        <begin position="105"/>
        <end position="121"/>
    </location>
</feature>
<protein>
    <submittedName>
        <fullName evidence="2">Uncharacterized protein</fullName>
    </submittedName>
</protein>
<feature type="compositionally biased region" description="Polar residues" evidence="1">
    <location>
        <begin position="247"/>
        <end position="260"/>
    </location>
</feature>
<feature type="region of interest" description="Disordered" evidence="1">
    <location>
        <begin position="268"/>
        <end position="306"/>
    </location>
</feature>
<reference evidence="2 3" key="1">
    <citation type="submission" date="2019-10" db="EMBL/GenBank/DDBJ databases">
        <authorList>
            <person name="Palmer J.M."/>
        </authorList>
    </citation>
    <scope>NUCLEOTIDE SEQUENCE [LARGE SCALE GENOMIC DNA]</scope>
    <source>
        <strain evidence="2 3">TWF694</strain>
    </source>
</reference>
<evidence type="ECO:0000313" key="2">
    <source>
        <dbReference type="EMBL" id="KAK6526415.1"/>
    </source>
</evidence>
<gene>
    <name evidence="2" type="ORF">TWF694_005008</name>
</gene>
<feature type="region of interest" description="Disordered" evidence="1">
    <location>
        <begin position="377"/>
        <end position="400"/>
    </location>
</feature>
<proteinExistence type="predicted"/>
<comment type="caution">
    <text evidence="2">The sequence shown here is derived from an EMBL/GenBank/DDBJ whole genome shotgun (WGS) entry which is preliminary data.</text>
</comment>
<feature type="region of interest" description="Disordered" evidence="1">
    <location>
        <begin position="1"/>
        <end position="50"/>
    </location>
</feature>
<dbReference type="EMBL" id="JAVHJO010000016">
    <property type="protein sequence ID" value="KAK6526415.1"/>
    <property type="molecule type" value="Genomic_DNA"/>
</dbReference>
<feature type="region of interest" description="Disordered" evidence="1">
    <location>
        <begin position="241"/>
        <end position="260"/>
    </location>
</feature>
<feature type="compositionally biased region" description="Basic and acidic residues" evidence="1">
    <location>
        <begin position="34"/>
        <end position="48"/>
    </location>
</feature>
<accession>A0AAV9WUF8</accession>
<organism evidence="2 3">
    <name type="scientific">Orbilia ellipsospora</name>
    <dbReference type="NCBI Taxonomy" id="2528407"/>
    <lineage>
        <taxon>Eukaryota</taxon>
        <taxon>Fungi</taxon>
        <taxon>Dikarya</taxon>
        <taxon>Ascomycota</taxon>
        <taxon>Pezizomycotina</taxon>
        <taxon>Orbiliomycetes</taxon>
        <taxon>Orbiliales</taxon>
        <taxon>Orbiliaceae</taxon>
        <taxon>Orbilia</taxon>
    </lineage>
</organism>
<keyword evidence="3" id="KW-1185">Reference proteome</keyword>
<name>A0AAV9WUF8_9PEZI</name>
<feature type="compositionally biased region" description="Basic and acidic residues" evidence="1">
    <location>
        <begin position="414"/>
        <end position="426"/>
    </location>
</feature>
<sequence>MEKLSRASKALHRTSKNLRDSTPPGSPHRSHFGSLREKNPPKVSRSDSMKFQISAPVELISSTSMISYTSKSLRSPSPTGRTASSIGYVPNSATSSPAVGASPMSPIQSPKPQTHIIINQKSYHHQPPSPASASGESIKGPFSPEVGLAISDVLTPPTTPPPDLFPTPRRSRSSSIGKNAAMNAIATRNSGSIHRIKSTSSLSSSISAGSSHESYKADNEDIAVPAIDPRRTTTAFGPASYKPAGASHTSNPSISSTVSQNAISSPIINANVPSMPPPPPRVSARRSASNPNFKVGPKRSASKSNPFAHELAQVSELAEDMGIDLVDNDFMVRKGLQKFSAKDYLNVIRDVMLYPLDFSDDESTLFQPLLAKKKQEEEKKKQEEQKEKEKQADSEWLSGTISEAVKVQRQESIKVQRQESVSRQRQEGVAAPAPTVAAPIVPARRKPTIRVSSENVRPKPVASKITSAPTPTAQQQPMAVGGWI</sequence>
<evidence type="ECO:0000313" key="3">
    <source>
        <dbReference type="Proteomes" id="UP001365542"/>
    </source>
</evidence>
<dbReference type="Proteomes" id="UP001365542">
    <property type="component" value="Unassembled WGS sequence"/>
</dbReference>